<dbReference type="GO" id="GO:0005506">
    <property type="term" value="F:iron ion binding"/>
    <property type="evidence" value="ECO:0007669"/>
    <property type="project" value="InterPro"/>
</dbReference>
<comment type="similarity">
    <text evidence="2">Belongs to the cytochrome P450 family.</text>
</comment>
<keyword evidence="7" id="KW-0560">Oxidoreductase</keyword>
<name>A0AAD8IHJ4_9APIA</name>
<gene>
    <name evidence="11" type="ORF">POM88_023555</name>
</gene>
<dbReference type="GO" id="GO:0020037">
    <property type="term" value="F:heme binding"/>
    <property type="evidence" value="ECO:0007669"/>
    <property type="project" value="InterPro"/>
</dbReference>
<evidence type="ECO:0000256" key="4">
    <source>
        <dbReference type="ARBA" id="ARBA00022692"/>
    </source>
</evidence>
<dbReference type="EMBL" id="JAUIZM010000005">
    <property type="protein sequence ID" value="KAK1385820.1"/>
    <property type="molecule type" value="Genomic_DNA"/>
</dbReference>
<evidence type="ECO:0000256" key="8">
    <source>
        <dbReference type="ARBA" id="ARBA00023004"/>
    </source>
</evidence>
<evidence type="ECO:0000313" key="11">
    <source>
        <dbReference type="EMBL" id="KAK1385820.1"/>
    </source>
</evidence>
<evidence type="ECO:0000256" key="9">
    <source>
        <dbReference type="ARBA" id="ARBA00023033"/>
    </source>
</evidence>
<comment type="caution">
    <text evidence="11">The sequence shown here is derived from an EMBL/GenBank/DDBJ whole genome shotgun (WGS) entry which is preliminary data.</text>
</comment>
<dbReference type="GO" id="GO:0004497">
    <property type="term" value="F:monooxygenase activity"/>
    <property type="evidence" value="ECO:0007669"/>
    <property type="project" value="UniProtKB-KW"/>
</dbReference>
<keyword evidence="3" id="KW-0349">Heme</keyword>
<dbReference type="InterPro" id="IPR036396">
    <property type="entry name" value="Cyt_P450_sf"/>
</dbReference>
<evidence type="ECO:0000256" key="3">
    <source>
        <dbReference type="ARBA" id="ARBA00022617"/>
    </source>
</evidence>
<sequence>MDKIKNMVPSIVESCLETMEKWNLSLASNKSIEVDMVPEIDALIVDIMSKTVVAGRISEETRRMYQLRNTVNQQAVKLAKLMYFPGRWNLPTQEVKTLKAAHKEIQSLVKKVVTRRLDEMKNGAGNQGDILSLIYSEWQERAREEVLQVFGDQKPNVEGLKQLTIVTMIMYEALRLYPPTGLVHRSISRDTKLGDMVLPAWIQVTIPITLMNHDPDIWGEDVKQFKPERFKEGISNSKMQSIFFAFSGGPRKSIGQSMAMHGMKLVLRKLV</sequence>
<evidence type="ECO:0000313" key="12">
    <source>
        <dbReference type="Proteomes" id="UP001237642"/>
    </source>
</evidence>
<dbReference type="PANTHER" id="PTHR24282:SF255">
    <property type="entry name" value="CYTOCHROME P450 72A11-RELATED"/>
    <property type="match status" value="1"/>
</dbReference>
<dbReference type="Gene3D" id="1.10.630.10">
    <property type="entry name" value="Cytochrome P450"/>
    <property type="match status" value="2"/>
</dbReference>
<keyword evidence="12" id="KW-1185">Reference proteome</keyword>
<reference evidence="11" key="2">
    <citation type="submission" date="2023-05" db="EMBL/GenBank/DDBJ databases">
        <authorList>
            <person name="Schelkunov M.I."/>
        </authorList>
    </citation>
    <scope>NUCLEOTIDE SEQUENCE</scope>
    <source>
        <strain evidence="11">Hsosn_3</strain>
        <tissue evidence="11">Leaf</tissue>
    </source>
</reference>
<evidence type="ECO:0000256" key="10">
    <source>
        <dbReference type="ARBA" id="ARBA00023136"/>
    </source>
</evidence>
<keyword evidence="5" id="KW-0479">Metal-binding</keyword>
<dbReference type="Proteomes" id="UP001237642">
    <property type="component" value="Unassembled WGS sequence"/>
</dbReference>
<proteinExistence type="inferred from homology"/>
<organism evidence="11 12">
    <name type="scientific">Heracleum sosnowskyi</name>
    <dbReference type="NCBI Taxonomy" id="360622"/>
    <lineage>
        <taxon>Eukaryota</taxon>
        <taxon>Viridiplantae</taxon>
        <taxon>Streptophyta</taxon>
        <taxon>Embryophyta</taxon>
        <taxon>Tracheophyta</taxon>
        <taxon>Spermatophyta</taxon>
        <taxon>Magnoliopsida</taxon>
        <taxon>eudicotyledons</taxon>
        <taxon>Gunneridae</taxon>
        <taxon>Pentapetalae</taxon>
        <taxon>asterids</taxon>
        <taxon>campanulids</taxon>
        <taxon>Apiales</taxon>
        <taxon>Apiaceae</taxon>
        <taxon>Apioideae</taxon>
        <taxon>apioid superclade</taxon>
        <taxon>Tordylieae</taxon>
        <taxon>Tordyliinae</taxon>
        <taxon>Heracleum</taxon>
    </lineage>
</organism>
<dbReference type="Pfam" id="PF00067">
    <property type="entry name" value="p450"/>
    <property type="match status" value="1"/>
</dbReference>
<reference evidence="11" key="1">
    <citation type="submission" date="2023-02" db="EMBL/GenBank/DDBJ databases">
        <title>Genome of toxic invasive species Heracleum sosnowskyi carries increased number of genes despite the absence of recent whole-genome duplications.</title>
        <authorList>
            <person name="Schelkunov M."/>
            <person name="Shtratnikova V."/>
            <person name="Makarenko M."/>
            <person name="Klepikova A."/>
            <person name="Omelchenko D."/>
            <person name="Novikova G."/>
            <person name="Obukhova E."/>
            <person name="Bogdanov V."/>
            <person name="Penin A."/>
            <person name="Logacheva M."/>
        </authorList>
    </citation>
    <scope>NUCLEOTIDE SEQUENCE</scope>
    <source>
        <strain evidence="11">Hsosn_3</strain>
        <tissue evidence="11">Leaf</tissue>
    </source>
</reference>
<dbReference type="SUPFAM" id="SSF48264">
    <property type="entry name" value="Cytochrome P450"/>
    <property type="match status" value="1"/>
</dbReference>
<keyword evidence="8" id="KW-0408">Iron</keyword>
<accession>A0AAD8IHJ4</accession>
<comment type="subcellular location">
    <subcellularLocation>
        <location evidence="1">Membrane</location>
    </subcellularLocation>
</comment>
<keyword evidence="6" id="KW-1133">Transmembrane helix</keyword>
<dbReference type="InterPro" id="IPR001128">
    <property type="entry name" value="Cyt_P450"/>
</dbReference>
<dbReference type="AlphaFoldDB" id="A0AAD8IHJ4"/>
<evidence type="ECO:0000256" key="5">
    <source>
        <dbReference type="ARBA" id="ARBA00022723"/>
    </source>
</evidence>
<dbReference type="GO" id="GO:0016020">
    <property type="term" value="C:membrane"/>
    <property type="evidence" value="ECO:0007669"/>
    <property type="project" value="UniProtKB-SubCell"/>
</dbReference>
<evidence type="ECO:0000256" key="1">
    <source>
        <dbReference type="ARBA" id="ARBA00004370"/>
    </source>
</evidence>
<evidence type="ECO:0000256" key="7">
    <source>
        <dbReference type="ARBA" id="ARBA00023002"/>
    </source>
</evidence>
<keyword evidence="9" id="KW-0503">Monooxygenase</keyword>
<protein>
    <submittedName>
        <fullName evidence="11">Cytochrome</fullName>
    </submittedName>
</protein>
<evidence type="ECO:0000256" key="6">
    <source>
        <dbReference type="ARBA" id="ARBA00022989"/>
    </source>
</evidence>
<dbReference type="InterPro" id="IPR050665">
    <property type="entry name" value="Cytochrome_P450_Monooxygen"/>
</dbReference>
<dbReference type="PANTHER" id="PTHR24282">
    <property type="entry name" value="CYTOCHROME P450 FAMILY MEMBER"/>
    <property type="match status" value="1"/>
</dbReference>
<dbReference type="GO" id="GO:0016705">
    <property type="term" value="F:oxidoreductase activity, acting on paired donors, with incorporation or reduction of molecular oxygen"/>
    <property type="evidence" value="ECO:0007669"/>
    <property type="project" value="InterPro"/>
</dbReference>
<keyword evidence="4" id="KW-0812">Transmembrane</keyword>
<keyword evidence="10" id="KW-0472">Membrane</keyword>
<evidence type="ECO:0000256" key="2">
    <source>
        <dbReference type="ARBA" id="ARBA00010617"/>
    </source>
</evidence>